<accession>A0ABS2N167</accession>
<dbReference type="Proteomes" id="UP001296943">
    <property type="component" value="Unassembled WGS sequence"/>
</dbReference>
<evidence type="ECO:0000256" key="1">
    <source>
        <dbReference type="SAM" id="Phobius"/>
    </source>
</evidence>
<keyword evidence="1" id="KW-0472">Membrane</keyword>
<dbReference type="EMBL" id="JAFBDR010000010">
    <property type="protein sequence ID" value="MBM7571650.1"/>
    <property type="molecule type" value="Genomic_DNA"/>
</dbReference>
<proteinExistence type="predicted"/>
<sequence length="35" mass="3898">MVQETLTSATWGWLLIPMLSVVVLSLITFFTGRGE</sequence>
<keyword evidence="1" id="KW-0812">Transmembrane</keyword>
<protein>
    <submittedName>
        <fullName evidence="2">Uncharacterized protein</fullName>
    </submittedName>
</protein>
<keyword evidence="3" id="KW-1185">Reference proteome</keyword>
<reference evidence="2 3" key="1">
    <citation type="submission" date="2021-01" db="EMBL/GenBank/DDBJ databases">
        <title>Genomic Encyclopedia of Type Strains, Phase IV (KMG-IV): sequencing the most valuable type-strain genomes for metagenomic binning, comparative biology and taxonomic classification.</title>
        <authorList>
            <person name="Goeker M."/>
        </authorList>
    </citation>
    <scope>NUCLEOTIDE SEQUENCE [LARGE SCALE GENOMIC DNA]</scope>
    <source>
        <strain evidence="2 3">DSM 23711</strain>
    </source>
</reference>
<organism evidence="2 3">
    <name type="scientific">Aquibacillus albus</name>
    <dbReference type="NCBI Taxonomy" id="1168171"/>
    <lineage>
        <taxon>Bacteria</taxon>
        <taxon>Bacillati</taxon>
        <taxon>Bacillota</taxon>
        <taxon>Bacilli</taxon>
        <taxon>Bacillales</taxon>
        <taxon>Bacillaceae</taxon>
        <taxon>Aquibacillus</taxon>
    </lineage>
</organism>
<name>A0ABS2N167_9BACI</name>
<comment type="caution">
    <text evidence="2">The sequence shown here is derived from an EMBL/GenBank/DDBJ whole genome shotgun (WGS) entry which is preliminary data.</text>
</comment>
<evidence type="ECO:0000313" key="2">
    <source>
        <dbReference type="EMBL" id="MBM7571650.1"/>
    </source>
</evidence>
<feature type="transmembrane region" description="Helical" evidence="1">
    <location>
        <begin position="12"/>
        <end position="32"/>
    </location>
</feature>
<keyword evidence="1" id="KW-1133">Transmembrane helix</keyword>
<gene>
    <name evidence="2" type="ORF">JOC48_002149</name>
</gene>
<evidence type="ECO:0000313" key="3">
    <source>
        <dbReference type="Proteomes" id="UP001296943"/>
    </source>
</evidence>